<dbReference type="STRING" id="50429.A0A2B4SM53"/>
<dbReference type="InterPro" id="IPR001251">
    <property type="entry name" value="CRAL-TRIO_dom"/>
</dbReference>
<keyword evidence="4" id="KW-1185">Reference proteome</keyword>
<evidence type="ECO:0000313" key="4">
    <source>
        <dbReference type="Proteomes" id="UP000225706"/>
    </source>
</evidence>
<dbReference type="CDD" id="cd00170">
    <property type="entry name" value="SEC14"/>
    <property type="match status" value="1"/>
</dbReference>
<comment type="caution">
    <text evidence="3">The sequence shown here is derived from an EMBL/GenBank/DDBJ whole genome shotgun (WGS) entry which is preliminary data.</text>
</comment>
<evidence type="ECO:0000313" key="3">
    <source>
        <dbReference type="EMBL" id="PFX29592.1"/>
    </source>
</evidence>
<dbReference type="EMBL" id="LSMT01000063">
    <property type="protein sequence ID" value="PFX29592.1"/>
    <property type="molecule type" value="Genomic_DNA"/>
</dbReference>
<feature type="compositionally biased region" description="Acidic residues" evidence="1">
    <location>
        <begin position="680"/>
        <end position="695"/>
    </location>
</feature>
<dbReference type="Pfam" id="PF13716">
    <property type="entry name" value="CRAL_TRIO_2"/>
    <property type="match status" value="1"/>
</dbReference>
<dbReference type="InterPro" id="IPR036865">
    <property type="entry name" value="CRAL-TRIO_dom_sf"/>
</dbReference>
<evidence type="ECO:0000256" key="1">
    <source>
        <dbReference type="SAM" id="MobiDB-lite"/>
    </source>
</evidence>
<feature type="compositionally biased region" description="Polar residues" evidence="1">
    <location>
        <begin position="32"/>
        <end position="42"/>
    </location>
</feature>
<sequence>MDSTEYSQADKSLEPFLLEDSGQDNEPGLPYNQRTSTPTENVSLRENEGLVITNGQVSNQEVVLSPLLNSGCKSSTQSQDQESFSQEQSFHTPRENSTEENSRDESQSLYTSASSNVNVTVTADSFGAEKGNILDLSKQETLHQVTFSPENVSETSAQDTSWATAHGSFQDDSDVKDVTMKQEPSYLSEESFDESLNPFFRESNVVIRADDFTQDLNNSTYKEITFAFMNDQNLQHEKNSGKEIAEGTNLAADMDSPNLDLLNEICEEATNMTIKEALIFSLNPGVRAGLSEGRLSLNESEILALEQYCETFIDDLISELLDGQWSERINSEAHKQVLLDSKVSVAKKLSNLDLETLKLNCDRFVRIVITESLHDASFAIHTRDTKPTECNGEERMNSLDQDSIQDLLPIFKQSTAIQDYIGFLSADIVKSALAKLSTSESIATNNDEKNGQLIVSNNSTSHIKTSTQVADYTSKCEEALPESDGKTKNDMRKSQRKYINSEDQDNETRTDVASIGVDDDYEIHYERETDELSDDEQIFSSSVAGALETSLEFDPDGGMWDEGEIFTNLNSLDAERKQKIVLRELSFDEHVDVAGTEVLAPVFLAIAEENDDDSEFQGMRKKAQSIENLCTVINENDNRRQRSYSAPKKIASLFQTDVRTEQDNSDNAEDSEREVHEQEYEGDESETEDVDEQDDDKTRVEETAPLKVQLEAESSGDDRFRWHTVSVHGRDKVLDLRLLEPYMKVISHGGYFSDTKSTIVVIAACYLPEKTIKNYDFLMEQLFFYVISTLELLAIHEDYYLVYFNGGTRQQNMPSVTWMKRFYQYIEGGLKKMKEMFIVHPNFRLKAVITLAKPLISSNFWRKLSFINTLSTLSSLVPVDYIYIPDEVMRVDPTYRQVHSR</sequence>
<feature type="compositionally biased region" description="Basic and acidic residues" evidence="1">
    <location>
        <begin position="92"/>
        <end position="106"/>
    </location>
</feature>
<feature type="region of interest" description="Disordered" evidence="1">
    <location>
        <begin position="479"/>
        <end position="509"/>
    </location>
</feature>
<accession>A0A2B4SM53</accession>
<dbReference type="Pfam" id="PF12496">
    <property type="entry name" value="BNIP2"/>
    <property type="match status" value="1"/>
</dbReference>
<feature type="compositionally biased region" description="Acidic residues" evidence="1">
    <location>
        <begin position="663"/>
        <end position="672"/>
    </location>
</feature>
<dbReference type="AlphaFoldDB" id="A0A2B4SM53"/>
<dbReference type="Gene3D" id="3.40.525.10">
    <property type="entry name" value="CRAL-TRIO lipid binding domain"/>
    <property type="match status" value="1"/>
</dbReference>
<dbReference type="SUPFAM" id="SSF52087">
    <property type="entry name" value="CRAL/TRIO domain"/>
    <property type="match status" value="1"/>
</dbReference>
<feature type="compositionally biased region" description="Polar residues" evidence="1">
    <location>
        <begin position="1"/>
        <end position="10"/>
    </location>
</feature>
<feature type="region of interest" description="Disordered" evidence="1">
    <location>
        <begin position="1"/>
        <end position="48"/>
    </location>
</feature>
<organism evidence="3 4">
    <name type="scientific">Stylophora pistillata</name>
    <name type="common">Smooth cauliflower coral</name>
    <dbReference type="NCBI Taxonomy" id="50429"/>
    <lineage>
        <taxon>Eukaryota</taxon>
        <taxon>Metazoa</taxon>
        <taxon>Cnidaria</taxon>
        <taxon>Anthozoa</taxon>
        <taxon>Hexacorallia</taxon>
        <taxon>Scleractinia</taxon>
        <taxon>Astrocoeniina</taxon>
        <taxon>Pocilloporidae</taxon>
        <taxon>Stylophora</taxon>
    </lineage>
</organism>
<protein>
    <submittedName>
        <fullName evidence="3">Protein prune-like 2</fullName>
    </submittedName>
</protein>
<dbReference type="Proteomes" id="UP000225706">
    <property type="component" value="Unassembled WGS sequence"/>
</dbReference>
<feature type="compositionally biased region" description="Basic and acidic residues" evidence="1">
    <location>
        <begin position="479"/>
        <end position="493"/>
    </location>
</feature>
<reference evidence="4" key="1">
    <citation type="journal article" date="2017" name="bioRxiv">
        <title>Comparative analysis of the genomes of Stylophora pistillata and Acropora digitifera provides evidence for extensive differences between species of corals.</title>
        <authorList>
            <person name="Voolstra C.R."/>
            <person name="Li Y."/>
            <person name="Liew Y.J."/>
            <person name="Baumgarten S."/>
            <person name="Zoccola D."/>
            <person name="Flot J.-F."/>
            <person name="Tambutte S."/>
            <person name="Allemand D."/>
            <person name="Aranda M."/>
        </authorList>
    </citation>
    <scope>NUCLEOTIDE SEQUENCE [LARGE SCALE GENOMIC DNA]</scope>
</reference>
<dbReference type="OrthoDB" id="19923at2759"/>
<feature type="region of interest" description="Disordered" evidence="1">
    <location>
        <begin position="653"/>
        <end position="706"/>
    </location>
</feature>
<gene>
    <name evidence="3" type="primary">PRUNE2</name>
    <name evidence="3" type="ORF">AWC38_SpisGene5639</name>
</gene>
<feature type="region of interest" description="Disordered" evidence="1">
    <location>
        <begin position="71"/>
        <end position="113"/>
    </location>
</feature>
<name>A0A2B4SM53_STYPI</name>
<dbReference type="InterPro" id="IPR022181">
    <property type="entry name" value="Bcl2-/adenovirus-E1B"/>
</dbReference>
<evidence type="ECO:0000259" key="2">
    <source>
        <dbReference type="Pfam" id="PF13716"/>
    </source>
</evidence>
<feature type="domain" description="CRAL-TRIO" evidence="2">
    <location>
        <begin position="758"/>
        <end position="878"/>
    </location>
</feature>
<feature type="compositionally biased region" description="Low complexity" evidence="1">
    <location>
        <begin position="74"/>
        <end position="90"/>
    </location>
</feature>
<proteinExistence type="predicted"/>